<dbReference type="CDD" id="cd14014">
    <property type="entry name" value="STKc_PknB_like"/>
    <property type="match status" value="1"/>
</dbReference>
<dbReference type="PROSITE" id="PS00108">
    <property type="entry name" value="PROTEIN_KINASE_ST"/>
    <property type="match status" value="1"/>
</dbReference>
<gene>
    <name evidence="8" type="primary">pknD_14</name>
    <name evidence="8" type="ORF">ACRB68_18010</name>
</gene>
<dbReference type="InterPro" id="IPR000719">
    <property type="entry name" value="Prot_kinase_dom"/>
</dbReference>
<keyword evidence="4" id="KW-0547">Nucleotide-binding</keyword>
<keyword evidence="5 8" id="KW-0418">Kinase</keyword>
<reference evidence="8 9" key="1">
    <citation type="submission" date="2019-10" db="EMBL/GenBank/DDBJ databases">
        <title>Actinomadura rubteroloni sp. nov. and Actinomadura macrotermitis sp. nov., isolated from the gut of fungus growing-termite Macrotermes natalensis.</title>
        <authorList>
            <person name="Benndorf R."/>
            <person name="Martin K."/>
            <person name="Kuefner M."/>
            <person name="De Beer W."/>
            <person name="Kaster A.-K."/>
            <person name="Vollmers J."/>
            <person name="Poulsen M."/>
            <person name="Beemelmanns C."/>
        </authorList>
    </citation>
    <scope>NUCLEOTIDE SEQUENCE [LARGE SCALE GENOMIC DNA]</scope>
    <source>
        <strain evidence="8 9">RB68</strain>
    </source>
</reference>
<sequence>MNRTHWSLPGYVEEQELGSGAQGRVVLARHESSGHPVAVKYLAPALLGNPRARETFRSEAELLKRVTDPHVTRLFDYIETAEGAAIVMEAVPGSSLRRALDERDEPLAPEAALTLLKGSLLGLAAAHAVGVVHRDYKPANVLVLPDGQSKLIDFGIAVFTGQGDGNGTPFYMAPEQWAGRPASPATDLYAATCVFFECITGTRPYSGPTIDALRSQHLQMPPPTGRAPEPLRPLIAWGLAKDPVQRAWSATDFVARLEAVAVQSYGSDWERRGLLALGGLAAALGTVVPLAVLGSAMLAPGIATTSVAAGGATSTAGQSAAAAGSQAGAASGKGILAKIGGGKAAAAIGGTGAAAVAATVFLWPTPERMGGQAGASYRMYFTRPGVVLDNASIPDGAVKAGPMIDLAIVVSPARAKLGTKIKLTTHENATSPWGLEYRGPSDFRCHAPNSTKGDAYHQSYSIAFSNDSQQDEKLGHAWLYRFRKDKPPSFPPNNPIHFTGPKQRNQKDSVYDNALCAWRHVSDTVTEIILPHKGPKPGRYQISPNNPVGIFSVQAQIGRDFKYVSPSSVGARVEGSLPVIEILAS</sequence>
<accession>A0A7K0BRV3</accession>
<evidence type="ECO:0000256" key="4">
    <source>
        <dbReference type="ARBA" id="ARBA00022741"/>
    </source>
</evidence>
<dbReference type="SUPFAM" id="SSF56112">
    <property type="entry name" value="Protein kinase-like (PK-like)"/>
    <property type="match status" value="1"/>
</dbReference>
<evidence type="ECO:0000313" key="9">
    <source>
        <dbReference type="Proteomes" id="UP000487268"/>
    </source>
</evidence>
<dbReference type="InterPro" id="IPR011009">
    <property type="entry name" value="Kinase-like_dom_sf"/>
</dbReference>
<dbReference type="Proteomes" id="UP000487268">
    <property type="component" value="Unassembled WGS sequence"/>
</dbReference>
<evidence type="ECO:0000256" key="2">
    <source>
        <dbReference type="ARBA" id="ARBA00022527"/>
    </source>
</evidence>
<evidence type="ECO:0000313" key="8">
    <source>
        <dbReference type="EMBL" id="MQY03756.1"/>
    </source>
</evidence>
<organism evidence="8 9">
    <name type="scientific">Actinomadura macrotermitis</name>
    <dbReference type="NCBI Taxonomy" id="2585200"/>
    <lineage>
        <taxon>Bacteria</taxon>
        <taxon>Bacillati</taxon>
        <taxon>Actinomycetota</taxon>
        <taxon>Actinomycetes</taxon>
        <taxon>Streptosporangiales</taxon>
        <taxon>Thermomonosporaceae</taxon>
        <taxon>Actinomadura</taxon>
    </lineage>
</organism>
<dbReference type="PANTHER" id="PTHR43289:SF6">
    <property type="entry name" value="SERINE_THREONINE-PROTEIN KINASE NEKL-3"/>
    <property type="match status" value="1"/>
</dbReference>
<dbReference type="GO" id="GO:0004674">
    <property type="term" value="F:protein serine/threonine kinase activity"/>
    <property type="evidence" value="ECO:0007669"/>
    <property type="project" value="UniProtKB-KW"/>
</dbReference>
<dbReference type="RefSeq" id="WP_207709610.1">
    <property type="nucleotide sequence ID" value="NZ_WEGH01000001.1"/>
</dbReference>
<dbReference type="EC" id="2.7.11.1" evidence="1"/>
<evidence type="ECO:0000256" key="3">
    <source>
        <dbReference type="ARBA" id="ARBA00022679"/>
    </source>
</evidence>
<evidence type="ECO:0000256" key="6">
    <source>
        <dbReference type="ARBA" id="ARBA00022840"/>
    </source>
</evidence>
<dbReference type="GO" id="GO:0005524">
    <property type="term" value="F:ATP binding"/>
    <property type="evidence" value="ECO:0007669"/>
    <property type="project" value="UniProtKB-KW"/>
</dbReference>
<keyword evidence="3 8" id="KW-0808">Transferase</keyword>
<evidence type="ECO:0000259" key="7">
    <source>
        <dbReference type="PROSITE" id="PS50011"/>
    </source>
</evidence>
<evidence type="ECO:0000256" key="1">
    <source>
        <dbReference type="ARBA" id="ARBA00012513"/>
    </source>
</evidence>
<dbReference type="Pfam" id="PF00069">
    <property type="entry name" value="Pkinase"/>
    <property type="match status" value="1"/>
</dbReference>
<dbReference type="InterPro" id="IPR008271">
    <property type="entry name" value="Ser/Thr_kinase_AS"/>
</dbReference>
<dbReference type="AlphaFoldDB" id="A0A7K0BRV3"/>
<protein>
    <recommendedName>
        <fullName evidence="1">non-specific serine/threonine protein kinase</fullName>
        <ecNumber evidence="1">2.7.11.1</ecNumber>
    </recommendedName>
</protein>
<feature type="domain" description="Protein kinase" evidence="7">
    <location>
        <begin position="11"/>
        <end position="260"/>
    </location>
</feature>
<keyword evidence="9" id="KW-1185">Reference proteome</keyword>
<dbReference type="PROSITE" id="PS50011">
    <property type="entry name" value="PROTEIN_KINASE_DOM"/>
    <property type="match status" value="1"/>
</dbReference>
<keyword evidence="6" id="KW-0067">ATP-binding</keyword>
<dbReference type="PANTHER" id="PTHR43289">
    <property type="entry name" value="MITOGEN-ACTIVATED PROTEIN KINASE KINASE KINASE 20-RELATED"/>
    <property type="match status" value="1"/>
</dbReference>
<dbReference type="Gene3D" id="1.10.510.10">
    <property type="entry name" value="Transferase(Phosphotransferase) domain 1"/>
    <property type="match status" value="1"/>
</dbReference>
<dbReference type="EMBL" id="WEGH01000001">
    <property type="protein sequence ID" value="MQY03756.1"/>
    <property type="molecule type" value="Genomic_DNA"/>
</dbReference>
<proteinExistence type="predicted"/>
<evidence type="ECO:0000256" key="5">
    <source>
        <dbReference type="ARBA" id="ARBA00022777"/>
    </source>
</evidence>
<comment type="caution">
    <text evidence="8">The sequence shown here is derived from an EMBL/GenBank/DDBJ whole genome shotgun (WGS) entry which is preliminary data.</text>
</comment>
<name>A0A7K0BRV3_9ACTN</name>
<keyword evidence="2" id="KW-0723">Serine/threonine-protein kinase</keyword>